<evidence type="ECO:0000256" key="4">
    <source>
        <dbReference type="ARBA" id="ARBA00023224"/>
    </source>
</evidence>
<dbReference type="RefSeq" id="WP_307207246.1">
    <property type="nucleotide sequence ID" value="NZ_JAUSSU010000011.1"/>
</dbReference>
<dbReference type="Pfam" id="PF08376">
    <property type="entry name" value="NIT"/>
    <property type="match status" value="1"/>
</dbReference>
<keyword evidence="7" id="KW-0175">Coiled coil</keyword>
<keyword evidence="3 8" id="KW-0472">Membrane</keyword>
<dbReference type="InterPro" id="IPR013587">
    <property type="entry name" value="Nitrate/nitrite_sensing"/>
</dbReference>
<dbReference type="EMBL" id="JAUSSU010000011">
    <property type="protein sequence ID" value="MDQ0115527.1"/>
    <property type="molecule type" value="Genomic_DNA"/>
</dbReference>
<keyword evidence="4 6" id="KW-0807">Transducer</keyword>
<dbReference type="PANTHER" id="PTHR32089">
    <property type="entry name" value="METHYL-ACCEPTING CHEMOTAXIS PROTEIN MCPB"/>
    <property type="match status" value="1"/>
</dbReference>
<evidence type="ECO:0000313" key="12">
    <source>
        <dbReference type="Proteomes" id="UP001229346"/>
    </source>
</evidence>
<dbReference type="CDD" id="cd11386">
    <property type="entry name" value="MCP_signal"/>
    <property type="match status" value="1"/>
</dbReference>
<dbReference type="PROSITE" id="PS50885">
    <property type="entry name" value="HAMP"/>
    <property type="match status" value="1"/>
</dbReference>
<evidence type="ECO:0000259" key="9">
    <source>
        <dbReference type="PROSITE" id="PS50111"/>
    </source>
</evidence>
<protein>
    <submittedName>
        <fullName evidence="11">Methyl-accepting chemotaxis protein</fullName>
    </submittedName>
</protein>
<organism evidence="11 12">
    <name type="scientific">Paenibacillus harenae</name>
    <dbReference type="NCBI Taxonomy" id="306543"/>
    <lineage>
        <taxon>Bacteria</taxon>
        <taxon>Bacillati</taxon>
        <taxon>Bacillota</taxon>
        <taxon>Bacilli</taxon>
        <taxon>Bacillales</taxon>
        <taxon>Paenibacillaceae</taxon>
        <taxon>Paenibacillus</taxon>
    </lineage>
</organism>
<comment type="similarity">
    <text evidence="5">Belongs to the methyl-accepting chemotaxis (MCP) protein family.</text>
</comment>
<comment type="subcellular location">
    <subcellularLocation>
        <location evidence="1">Cell membrane</location>
    </subcellularLocation>
</comment>
<evidence type="ECO:0000256" key="2">
    <source>
        <dbReference type="ARBA" id="ARBA00022475"/>
    </source>
</evidence>
<dbReference type="InterPro" id="IPR004089">
    <property type="entry name" value="MCPsignal_dom"/>
</dbReference>
<comment type="caution">
    <text evidence="11">The sequence shown here is derived from an EMBL/GenBank/DDBJ whole genome shotgun (WGS) entry which is preliminary data.</text>
</comment>
<keyword evidence="8" id="KW-1133">Transmembrane helix</keyword>
<feature type="transmembrane region" description="Helical" evidence="8">
    <location>
        <begin position="322"/>
        <end position="343"/>
    </location>
</feature>
<proteinExistence type="inferred from homology"/>
<evidence type="ECO:0000256" key="6">
    <source>
        <dbReference type="PROSITE-ProRule" id="PRU00284"/>
    </source>
</evidence>
<dbReference type="PANTHER" id="PTHR32089:SF112">
    <property type="entry name" value="LYSOZYME-LIKE PROTEIN-RELATED"/>
    <property type="match status" value="1"/>
</dbReference>
<feature type="transmembrane region" description="Helical" evidence="8">
    <location>
        <begin position="148"/>
        <end position="168"/>
    </location>
</feature>
<feature type="transmembrane region" description="Helical" evidence="8">
    <location>
        <begin position="21"/>
        <end position="39"/>
    </location>
</feature>
<evidence type="ECO:0000313" key="11">
    <source>
        <dbReference type="EMBL" id="MDQ0115527.1"/>
    </source>
</evidence>
<dbReference type="SMART" id="SM00283">
    <property type="entry name" value="MA"/>
    <property type="match status" value="1"/>
</dbReference>
<feature type="coiled-coil region" evidence="7">
    <location>
        <begin position="88"/>
        <end position="115"/>
    </location>
</feature>
<feature type="domain" description="HAMP" evidence="10">
    <location>
        <begin position="343"/>
        <end position="395"/>
    </location>
</feature>
<evidence type="ECO:0000256" key="7">
    <source>
        <dbReference type="SAM" id="Coils"/>
    </source>
</evidence>
<dbReference type="InterPro" id="IPR003660">
    <property type="entry name" value="HAMP_dom"/>
</dbReference>
<dbReference type="Gene3D" id="1.10.287.950">
    <property type="entry name" value="Methyl-accepting chemotaxis protein"/>
    <property type="match status" value="1"/>
</dbReference>
<keyword evidence="2" id="KW-1003">Cell membrane</keyword>
<dbReference type="Proteomes" id="UP001229346">
    <property type="component" value="Unassembled WGS sequence"/>
</dbReference>
<dbReference type="Gene3D" id="6.10.340.10">
    <property type="match status" value="1"/>
</dbReference>
<dbReference type="Pfam" id="PF00015">
    <property type="entry name" value="MCPsignal"/>
    <property type="match status" value="1"/>
</dbReference>
<sequence length="700" mass="77563">MYRLFSVSVKVMDRLRYTYKFILIGLLVLIPMSVMFYIFQDSMKGLIDFSQKEKLGVEYIVPVYGLISDIQQSRGLSHRYSKQDKSVSESLKEVRKQIEGELQQLKQMDARLGKELKTKDRLSDINGKWQAVASKPLDDPELFDQHSLLIADLIALIAAVGDSSNLILDPDLDSYYLMDGIVNKIPASMENAAKIRGIGSGYLSVGAMDDTGRDEIMELYSLSKASMADIYRGASTAIEVNESLRSELGQIGEDNNLLAQSYLSMVEQNLLDFDNRQLDSSPFFEQSTGLINAYSKLFELEASNLTRLLDIRIEKYRTKTNAFNAVVLAAVLLLTYLFIGFYLSVSRSVISIKKTLGLFEQGDLRGKVTISTKDELVEIVNSINAMVRSFKQTILSSTQIVNKVYESSTDLTDRTARSVESLNDVNRNIEELAKDAERQAASMDESSAAMREIAIGVQRVAETSSIVSDESTLTLEEARQGGAAIHHAVKQMQLIHQSVDASAHLVQFLESKSNDIGQIIDVIKDISEQTHLLSLNASIEAARAGEAGRGFSVVAQEVKKLSEQSASSAAMITGFIHEIESKTKQLVLAMKAEVREVTEGMTVIREADEIFMKIVRNSESVTGNVHDISASTEEMSASAEEVTASIDEMSVIYRKSSNNTNEVSSLAHSQLETISRIWAAANELTDMANESKEQLNKFII</sequence>
<dbReference type="PROSITE" id="PS50111">
    <property type="entry name" value="CHEMOTAXIS_TRANSDUC_2"/>
    <property type="match status" value="1"/>
</dbReference>
<keyword evidence="8" id="KW-0812">Transmembrane</keyword>
<evidence type="ECO:0000256" key="8">
    <source>
        <dbReference type="SAM" id="Phobius"/>
    </source>
</evidence>
<reference evidence="11 12" key="1">
    <citation type="submission" date="2023-07" db="EMBL/GenBank/DDBJ databases">
        <title>Sorghum-associated microbial communities from plants grown in Nebraska, USA.</title>
        <authorList>
            <person name="Schachtman D."/>
        </authorList>
    </citation>
    <scope>NUCLEOTIDE SEQUENCE [LARGE SCALE GENOMIC DNA]</scope>
    <source>
        <strain evidence="11 12">CC482</strain>
    </source>
</reference>
<feature type="coiled-coil region" evidence="7">
    <location>
        <begin position="419"/>
        <end position="446"/>
    </location>
</feature>
<accession>A0ABT9U8F7</accession>
<feature type="domain" description="Methyl-accepting transducer" evidence="9">
    <location>
        <begin position="414"/>
        <end position="650"/>
    </location>
</feature>
<evidence type="ECO:0000256" key="1">
    <source>
        <dbReference type="ARBA" id="ARBA00004236"/>
    </source>
</evidence>
<evidence type="ECO:0000256" key="3">
    <source>
        <dbReference type="ARBA" id="ARBA00023136"/>
    </source>
</evidence>
<name>A0ABT9U8F7_PAEHA</name>
<evidence type="ECO:0000259" key="10">
    <source>
        <dbReference type="PROSITE" id="PS50885"/>
    </source>
</evidence>
<dbReference type="SUPFAM" id="SSF58104">
    <property type="entry name" value="Methyl-accepting chemotaxis protein (MCP) signaling domain"/>
    <property type="match status" value="1"/>
</dbReference>
<keyword evidence="12" id="KW-1185">Reference proteome</keyword>
<gene>
    <name evidence="11" type="ORF">J2T15_004994</name>
</gene>
<evidence type="ECO:0000256" key="5">
    <source>
        <dbReference type="ARBA" id="ARBA00029447"/>
    </source>
</evidence>